<organism evidence="2 3">
    <name type="scientific">Elysia marginata</name>
    <dbReference type="NCBI Taxonomy" id="1093978"/>
    <lineage>
        <taxon>Eukaryota</taxon>
        <taxon>Metazoa</taxon>
        <taxon>Spiralia</taxon>
        <taxon>Lophotrochozoa</taxon>
        <taxon>Mollusca</taxon>
        <taxon>Gastropoda</taxon>
        <taxon>Heterobranchia</taxon>
        <taxon>Euthyneura</taxon>
        <taxon>Panpulmonata</taxon>
        <taxon>Sacoglossa</taxon>
        <taxon>Placobranchoidea</taxon>
        <taxon>Plakobranchidae</taxon>
        <taxon>Elysia</taxon>
    </lineage>
</organism>
<evidence type="ECO:0000313" key="3">
    <source>
        <dbReference type="Proteomes" id="UP000762676"/>
    </source>
</evidence>
<evidence type="ECO:0000256" key="1">
    <source>
        <dbReference type="SAM" id="MobiDB-lite"/>
    </source>
</evidence>
<reference evidence="2 3" key="1">
    <citation type="journal article" date="2021" name="Elife">
        <title>Chloroplast acquisition without the gene transfer in kleptoplastic sea slugs, Plakobranchus ocellatus.</title>
        <authorList>
            <person name="Maeda T."/>
            <person name="Takahashi S."/>
            <person name="Yoshida T."/>
            <person name="Shimamura S."/>
            <person name="Takaki Y."/>
            <person name="Nagai Y."/>
            <person name="Toyoda A."/>
            <person name="Suzuki Y."/>
            <person name="Arimoto A."/>
            <person name="Ishii H."/>
            <person name="Satoh N."/>
            <person name="Nishiyama T."/>
            <person name="Hasebe M."/>
            <person name="Maruyama T."/>
            <person name="Minagawa J."/>
            <person name="Obokata J."/>
            <person name="Shigenobu S."/>
        </authorList>
    </citation>
    <scope>NUCLEOTIDE SEQUENCE [LARGE SCALE GENOMIC DNA]</scope>
</reference>
<dbReference type="EMBL" id="BMAT01002314">
    <property type="protein sequence ID" value="GFS04570.1"/>
    <property type="molecule type" value="Genomic_DNA"/>
</dbReference>
<protein>
    <recommendedName>
        <fullName evidence="4">Core-binding (CB) domain-containing protein</fullName>
    </recommendedName>
</protein>
<name>A0AAV4I3W2_9GAST</name>
<dbReference type="Proteomes" id="UP000762676">
    <property type="component" value="Unassembled WGS sequence"/>
</dbReference>
<sequence>MVMGARPNSCRQTHLNHQDPHPAAHGSHLTANKVPNSRERRNTEPEALDSLWNYWRAQGVPPRRVLPTTHRWAKDLERFRGWVSPSEYRNRTANFLALQLQWDVALALVATWDCKTQERFRNPELKVNEPTQQKASRSFCIFGR</sequence>
<evidence type="ECO:0008006" key="4">
    <source>
        <dbReference type="Google" id="ProtNLM"/>
    </source>
</evidence>
<comment type="caution">
    <text evidence="2">The sequence shown here is derived from an EMBL/GenBank/DDBJ whole genome shotgun (WGS) entry which is preliminary data.</text>
</comment>
<dbReference type="AlphaFoldDB" id="A0AAV4I3W2"/>
<evidence type="ECO:0000313" key="2">
    <source>
        <dbReference type="EMBL" id="GFS04570.1"/>
    </source>
</evidence>
<keyword evidence="3" id="KW-1185">Reference proteome</keyword>
<accession>A0AAV4I3W2</accession>
<proteinExistence type="predicted"/>
<feature type="region of interest" description="Disordered" evidence="1">
    <location>
        <begin position="1"/>
        <end position="44"/>
    </location>
</feature>
<gene>
    <name evidence="2" type="ORF">ElyMa_001179700</name>
</gene>